<evidence type="ECO:0000313" key="4">
    <source>
        <dbReference type="Proteomes" id="UP001280121"/>
    </source>
</evidence>
<dbReference type="AlphaFoldDB" id="A0AAE0CQD8"/>
<dbReference type="Pfam" id="PF13456">
    <property type="entry name" value="RVT_3"/>
    <property type="match status" value="1"/>
</dbReference>
<evidence type="ECO:0000256" key="1">
    <source>
        <dbReference type="SAM" id="SignalP"/>
    </source>
</evidence>
<comment type="caution">
    <text evidence="3">The sequence shown here is derived from an EMBL/GenBank/DDBJ whole genome shotgun (WGS) entry which is preliminary data.</text>
</comment>
<dbReference type="EMBL" id="JANJYI010000002">
    <property type="protein sequence ID" value="KAK2659053.1"/>
    <property type="molecule type" value="Genomic_DNA"/>
</dbReference>
<feature type="chain" id="PRO_5042181516" description="RNase H type-1 domain-containing protein" evidence="1">
    <location>
        <begin position="17"/>
        <end position="142"/>
    </location>
</feature>
<gene>
    <name evidence="3" type="ORF">Ddye_005586</name>
</gene>
<dbReference type="PANTHER" id="PTHR47723:SF19">
    <property type="entry name" value="POLYNUCLEOTIDYL TRANSFERASE, RIBONUCLEASE H-LIKE SUPERFAMILY PROTEIN"/>
    <property type="match status" value="1"/>
</dbReference>
<dbReference type="PANTHER" id="PTHR47723">
    <property type="entry name" value="OS05G0353850 PROTEIN"/>
    <property type="match status" value="1"/>
</dbReference>
<dbReference type="Proteomes" id="UP001280121">
    <property type="component" value="Unassembled WGS sequence"/>
</dbReference>
<dbReference type="InterPro" id="IPR002156">
    <property type="entry name" value="RNaseH_domain"/>
</dbReference>
<organism evidence="3 4">
    <name type="scientific">Dipteronia dyeriana</name>
    <dbReference type="NCBI Taxonomy" id="168575"/>
    <lineage>
        <taxon>Eukaryota</taxon>
        <taxon>Viridiplantae</taxon>
        <taxon>Streptophyta</taxon>
        <taxon>Embryophyta</taxon>
        <taxon>Tracheophyta</taxon>
        <taxon>Spermatophyta</taxon>
        <taxon>Magnoliopsida</taxon>
        <taxon>eudicotyledons</taxon>
        <taxon>Gunneridae</taxon>
        <taxon>Pentapetalae</taxon>
        <taxon>rosids</taxon>
        <taxon>malvids</taxon>
        <taxon>Sapindales</taxon>
        <taxon>Sapindaceae</taxon>
        <taxon>Hippocastanoideae</taxon>
        <taxon>Acereae</taxon>
        <taxon>Dipteronia</taxon>
    </lineage>
</organism>
<dbReference type="GO" id="GO:0004523">
    <property type="term" value="F:RNA-DNA hybrid ribonuclease activity"/>
    <property type="evidence" value="ECO:0007669"/>
    <property type="project" value="InterPro"/>
</dbReference>
<reference evidence="3" key="1">
    <citation type="journal article" date="2023" name="Plant J.">
        <title>Genome sequences and population genomics provide insights into the demographic history, inbreeding, and mutation load of two 'living fossil' tree species of Dipteronia.</title>
        <authorList>
            <person name="Feng Y."/>
            <person name="Comes H.P."/>
            <person name="Chen J."/>
            <person name="Zhu S."/>
            <person name="Lu R."/>
            <person name="Zhang X."/>
            <person name="Li P."/>
            <person name="Qiu J."/>
            <person name="Olsen K.M."/>
            <person name="Qiu Y."/>
        </authorList>
    </citation>
    <scope>NUCLEOTIDE SEQUENCE</scope>
    <source>
        <strain evidence="3">KIB01</strain>
    </source>
</reference>
<keyword evidence="1" id="KW-0732">Signal</keyword>
<keyword evidence="4" id="KW-1185">Reference proteome</keyword>
<protein>
    <recommendedName>
        <fullName evidence="2">RNase H type-1 domain-containing protein</fullName>
    </recommendedName>
</protein>
<sequence length="142" mass="16603">MFQFLKFFVMWWRVWQMRNKVLHGLLVLPDSDVWEWSNNFVHDFHEYSKVGNQCRTMVSVMTHWQVPRVGEFKINTDVSICIRDKISGIGVVIWDSHGHVRVSLYQNINVNFHPQIVEALAILKGISLSSNKGFMLAVLDRS</sequence>
<proteinExistence type="predicted"/>
<feature type="domain" description="RNase H type-1" evidence="2">
    <location>
        <begin position="75"/>
        <end position="135"/>
    </location>
</feature>
<evidence type="ECO:0000259" key="2">
    <source>
        <dbReference type="Pfam" id="PF13456"/>
    </source>
</evidence>
<evidence type="ECO:0000313" key="3">
    <source>
        <dbReference type="EMBL" id="KAK2659053.1"/>
    </source>
</evidence>
<dbReference type="GO" id="GO:0003676">
    <property type="term" value="F:nucleic acid binding"/>
    <property type="evidence" value="ECO:0007669"/>
    <property type="project" value="InterPro"/>
</dbReference>
<accession>A0AAE0CQD8</accession>
<dbReference type="InterPro" id="IPR053151">
    <property type="entry name" value="RNase_H-like"/>
</dbReference>
<feature type="signal peptide" evidence="1">
    <location>
        <begin position="1"/>
        <end position="16"/>
    </location>
</feature>
<name>A0AAE0CQD8_9ROSI</name>